<sequence length="122" mass="13785">MLCGRVYFLAGWIRRGFPARIAQGGLFRRTRSSSSRSTKSTQVPYPATVNLAEGYGRYSFRQVRQLETAGRLIAKVALIQEPLRLSISFDISFDYGMLRISYNFILKVSIPKFLLGSNLSLV</sequence>
<gene>
    <name evidence="1" type="ORF">M9H77_02536</name>
</gene>
<protein>
    <submittedName>
        <fullName evidence="1">Uncharacterized protein</fullName>
    </submittedName>
</protein>
<organism evidence="1 2">
    <name type="scientific">Catharanthus roseus</name>
    <name type="common">Madagascar periwinkle</name>
    <name type="synonym">Vinca rosea</name>
    <dbReference type="NCBI Taxonomy" id="4058"/>
    <lineage>
        <taxon>Eukaryota</taxon>
        <taxon>Viridiplantae</taxon>
        <taxon>Streptophyta</taxon>
        <taxon>Embryophyta</taxon>
        <taxon>Tracheophyta</taxon>
        <taxon>Spermatophyta</taxon>
        <taxon>Magnoliopsida</taxon>
        <taxon>eudicotyledons</taxon>
        <taxon>Gunneridae</taxon>
        <taxon>Pentapetalae</taxon>
        <taxon>asterids</taxon>
        <taxon>lamiids</taxon>
        <taxon>Gentianales</taxon>
        <taxon>Apocynaceae</taxon>
        <taxon>Rauvolfioideae</taxon>
        <taxon>Vinceae</taxon>
        <taxon>Catharanthinae</taxon>
        <taxon>Catharanthus</taxon>
    </lineage>
</organism>
<comment type="caution">
    <text evidence="1">The sequence shown here is derived from an EMBL/GenBank/DDBJ whole genome shotgun (WGS) entry which is preliminary data.</text>
</comment>
<reference evidence="2" key="1">
    <citation type="journal article" date="2023" name="Nat. Plants">
        <title>Single-cell RNA sequencing provides a high-resolution roadmap for understanding the multicellular compartmentation of specialized metabolism.</title>
        <authorList>
            <person name="Sun S."/>
            <person name="Shen X."/>
            <person name="Li Y."/>
            <person name="Li Y."/>
            <person name="Wang S."/>
            <person name="Li R."/>
            <person name="Zhang H."/>
            <person name="Shen G."/>
            <person name="Guo B."/>
            <person name="Wei J."/>
            <person name="Xu J."/>
            <person name="St-Pierre B."/>
            <person name="Chen S."/>
            <person name="Sun C."/>
        </authorList>
    </citation>
    <scope>NUCLEOTIDE SEQUENCE [LARGE SCALE GENOMIC DNA]</scope>
</reference>
<dbReference type="EMBL" id="CM044701">
    <property type="protein sequence ID" value="KAI5681309.1"/>
    <property type="molecule type" value="Genomic_DNA"/>
</dbReference>
<evidence type="ECO:0000313" key="2">
    <source>
        <dbReference type="Proteomes" id="UP001060085"/>
    </source>
</evidence>
<accession>A0ACC0C8T4</accession>
<dbReference type="Proteomes" id="UP001060085">
    <property type="component" value="Linkage Group LG01"/>
</dbReference>
<name>A0ACC0C8T4_CATRO</name>
<evidence type="ECO:0000313" key="1">
    <source>
        <dbReference type="EMBL" id="KAI5681309.1"/>
    </source>
</evidence>
<proteinExistence type="predicted"/>
<keyword evidence="2" id="KW-1185">Reference proteome</keyword>